<evidence type="ECO:0000256" key="1">
    <source>
        <dbReference type="SAM" id="MobiDB-lite"/>
    </source>
</evidence>
<reference evidence="2" key="1">
    <citation type="submission" date="2023-07" db="EMBL/GenBank/DDBJ databases">
        <authorList>
            <consortium name="AG Swart"/>
            <person name="Singh M."/>
            <person name="Singh A."/>
            <person name="Seah K."/>
            <person name="Emmerich C."/>
        </authorList>
    </citation>
    <scope>NUCLEOTIDE SEQUENCE</scope>
    <source>
        <strain evidence="2">DP1</strain>
    </source>
</reference>
<evidence type="ECO:0000313" key="3">
    <source>
        <dbReference type="Proteomes" id="UP001295684"/>
    </source>
</evidence>
<gene>
    <name evidence="2" type="ORF">ECRASSUSDP1_LOCUS19206</name>
</gene>
<name>A0AAD1XRG2_EUPCR</name>
<organism evidence="2 3">
    <name type="scientific">Euplotes crassus</name>
    <dbReference type="NCBI Taxonomy" id="5936"/>
    <lineage>
        <taxon>Eukaryota</taxon>
        <taxon>Sar</taxon>
        <taxon>Alveolata</taxon>
        <taxon>Ciliophora</taxon>
        <taxon>Intramacronucleata</taxon>
        <taxon>Spirotrichea</taxon>
        <taxon>Hypotrichia</taxon>
        <taxon>Euplotida</taxon>
        <taxon>Euplotidae</taxon>
        <taxon>Moneuplotes</taxon>
    </lineage>
</organism>
<protein>
    <submittedName>
        <fullName evidence="2">Uncharacterized protein</fullName>
    </submittedName>
</protein>
<comment type="caution">
    <text evidence="2">The sequence shown here is derived from an EMBL/GenBank/DDBJ whole genome shotgun (WGS) entry which is preliminary data.</text>
</comment>
<dbReference type="AlphaFoldDB" id="A0AAD1XRG2"/>
<feature type="region of interest" description="Disordered" evidence="1">
    <location>
        <begin position="1"/>
        <end position="29"/>
    </location>
</feature>
<dbReference type="EMBL" id="CAMPGE010019485">
    <property type="protein sequence ID" value="CAI2377816.1"/>
    <property type="molecule type" value="Genomic_DNA"/>
</dbReference>
<evidence type="ECO:0000313" key="2">
    <source>
        <dbReference type="EMBL" id="CAI2377816.1"/>
    </source>
</evidence>
<accession>A0AAD1XRG2</accession>
<keyword evidence="3" id="KW-1185">Reference proteome</keyword>
<feature type="compositionally biased region" description="Basic and acidic residues" evidence="1">
    <location>
        <begin position="1"/>
        <end position="17"/>
    </location>
</feature>
<proteinExistence type="predicted"/>
<sequence length="226" mass="26171">MNDFEKKAIEMEKERGRIPAPSIPKDGQINTKVKDYNFNQYLPEFDSYTPEHDKKEIQRIENLLGKQQKKGYSFPTESIEDPELEFGDHPLISQNENNVYKPQLFKEMANLPGKKRISTKLLSWNTTTKAGPNGMKIPIKLVQVHEEENLKRISEPKLKDYLTIDDIKIRASILAYAKYSHQIEAARAAKIKKTCLWILAIAKCKVFIKKLKLAVKKSRMKKDLPK</sequence>
<dbReference type="Proteomes" id="UP001295684">
    <property type="component" value="Unassembled WGS sequence"/>
</dbReference>